<proteinExistence type="predicted"/>
<keyword evidence="2" id="KW-1185">Reference proteome</keyword>
<evidence type="ECO:0000313" key="2">
    <source>
        <dbReference type="Proteomes" id="UP000190626"/>
    </source>
</evidence>
<name>A0A1V4HMD9_9BACL</name>
<evidence type="ECO:0000313" key="1">
    <source>
        <dbReference type="EMBL" id="OPH58716.1"/>
    </source>
</evidence>
<protein>
    <submittedName>
        <fullName evidence="1">Uncharacterized protein</fullName>
    </submittedName>
</protein>
<reference evidence="2" key="1">
    <citation type="submission" date="2016-07" db="EMBL/GenBank/DDBJ databases">
        <authorList>
            <person name="Florea S."/>
            <person name="Webb J.S."/>
            <person name="Jaromczyk J."/>
            <person name="Schardl C.L."/>
        </authorList>
    </citation>
    <scope>NUCLEOTIDE SEQUENCE [LARGE SCALE GENOMIC DNA]</scope>
    <source>
        <strain evidence="2">CY1</strain>
    </source>
</reference>
<dbReference type="OrthoDB" id="2382111at2"/>
<organism evidence="1 2">
    <name type="scientific">Paenibacillus ferrarius</name>
    <dbReference type="NCBI Taxonomy" id="1469647"/>
    <lineage>
        <taxon>Bacteria</taxon>
        <taxon>Bacillati</taxon>
        <taxon>Bacillota</taxon>
        <taxon>Bacilli</taxon>
        <taxon>Bacillales</taxon>
        <taxon>Paenibacillaceae</taxon>
        <taxon>Paenibacillus</taxon>
    </lineage>
</organism>
<dbReference type="AlphaFoldDB" id="A0A1V4HMD9"/>
<gene>
    <name evidence="1" type="ORF">BC351_23215</name>
</gene>
<accession>A0A1V4HMD9</accession>
<dbReference type="EMBL" id="MBTG01000009">
    <property type="protein sequence ID" value="OPH58716.1"/>
    <property type="molecule type" value="Genomic_DNA"/>
</dbReference>
<dbReference type="STRING" id="1469647.BC351_23215"/>
<comment type="caution">
    <text evidence="1">The sequence shown here is derived from an EMBL/GenBank/DDBJ whole genome shotgun (WGS) entry which is preliminary data.</text>
</comment>
<sequence>MNTHVEQALLATLANWKAMTAYQSDEQEAVADQFQSSFYVFIDALREWVLALDPKPRTLDDLMALDTMQEIAERLPGPLLLNFETEAELIMDNELRVDEDSYD</sequence>
<dbReference type="Proteomes" id="UP000190626">
    <property type="component" value="Unassembled WGS sequence"/>
</dbReference>
<dbReference type="RefSeq" id="WP_079411954.1">
    <property type="nucleotide sequence ID" value="NZ_MBTG01000009.1"/>
</dbReference>